<dbReference type="AlphaFoldDB" id="A0A1H4ZVT0"/>
<organism evidence="1 2">
    <name type="scientific">Pseudomonas saponiphila</name>
    <dbReference type="NCBI Taxonomy" id="556534"/>
    <lineage>
        <taxon>Bacteria</taxon>
        <taxon>Pseudomonadati</taxon>
        <taxon>Pseudomonadota</taxon>
        <taxon>Gammaproteobacteria</taxon>
        <taxon>Pseudomonadales</taxon>
        <taxon>Pseudomonadaceae</taxon>
        <taxon>Pseudomonas</taxon>
    </lineage>
</organism>
<accession>A0A1H4ZVT0</accession>
<dbReference type="RefSeq" id="WP_092320804.1">
    <property type="nucleotide sequence ID" value="NZ_FNTJ01000003.1"/>
</dbReference>
<evidence type="ECO:0000313" key="2">
    <source>
        <dbReference type="Proteomes" id="UP000198982"/>
    </source>
</evidence>
<reference evidence="2" key="1">
    <citation type="submission" date="2016-10" db="EMBL/GenBank/DDBJ databases">
        <authorList>
            <person name="Varghese N."/>
            <person name="Submissions S."/>
        </authorList>
    </citation>
    <scope>NUCLEOTIDE SEQUENCE [LARGE SCALE GENOMIC DNA]</scope>
    <source>
        <strain evidence="2">DSM 9751</strain>
    </source>
</reference>
<keyword evidence="2" id="KW-1185">Reference proteome</keyword>
<evidence type="ECO:0008006" key="3">
    <source>
        <dbReference type="Google" id="ProtNLM"/>
    </source>
</evidence>
<dbReference type="PROSITE" id="PS51257">
    <property type="entry name" value="PROKAR_LIPOPROTEIN"/>
    <property type="match status" value="1"/>
</dbReference>
<protein>
    <recommendedName>
        <fullName evidence="3">Lipoprotein</fullName>
    </recommendedName>
</protein>
<evidence type="ECO:0000313" key="1">
    <source>
        <dbReference type="EMBL" id="SED33601.1"/>
    </source>
</evidence>
<proteinExistence type="predicted"/>
<name>A0A1H4ZVT0_9PSED</name>
<dbReference type="Proteomes" id="UP000198982">
    <property type="component" value="Unassembled WGS sequence"/>
</dbReference>
<sequence length="207" mass="22714">MRKMLSPIALAVLVTTGCAQKPVVDSYSYESQVHSGTVFVHDLSYGDSDKCPKKWREAEQVFKHGLPPMLGMTLKLKVVAPDANGVERELPLLVSSGNGNLVSLKDYQVDKGLVVNSEVNGAVEQGDLFTYPEGYFIRAAKPEVDSNEFSLCLGIDRMQKSTETDGGAPALDLDRLNVLFEAERGEEKTYVFGRNSDIKVRVSVTPK</sequence>
<dbReference type="EMBL" id="FNTJ01000003">
    <property type="protein sequence ID" value="SED33601.1"/>
    <property type="molecule type" value="Genomic_DNA"/>
</dbReference>
<gene>
    <name evidence="1" type="ORF">SAMN05216178_6833</name>
</gene>